<dbReference type="Proteomes" id="UP000178764">
    <property type="component" value="Unassembled WGS sequence"/>
</dbReference>
<feature type="domain" description="DOD-type homing endonuclease" evidence="1">
    <location>
        <begin position="78"/>
        <end position="212"/>
    </location>
</feature>
<evidence type="ECO:0000259" key="1">
    <source>
        <dbReference type="PROSITE" id="PS50819"/>
    </source>
</evidence>
<gene>
    <name evidence="2" type="ORF">A2V71_00245</name>
</gene>
<dbReference type="InterPro" id="IPR027434">
    <property type="entry name" value="Homing_endonucl"/>
</dbReference>
<name>A0A1F5DNA7_9BACT</name>
<dbReference type="Gene3D" id="3.10.28.10">
    <property type="entry name" value="Homing endonucleases"/>
    <property type="match status" value="1"/>
</dbReference>
<evidence type="ECO:0000313" key="3">
    <source>
        <dbReference type="Proteomes" id="UP000178764"/>
    </source>
</evidence>
<dbReference type="PROSITE" id="PS50819">
    <property type="entry name" value="INTEIN_ENDONUCLEASE"/>
    <property type="match status" value="1"/>
</dbReference>
<dbReference type="AlphaFoldDB" id="A0A1F5DNA7"/>
<dbReference type="EMBL" id="MEZT01000016">
    <property type="protein sequence ID" value="OGD56612.1"/>
    <property type="molecule type" value="Genomic_DNA"/>
</dbReference>
<sequence>MIKPHNLELISTDHPFKKYCRNFIEANFSKFSQRRIAKILTIGKTTVNKWSREMGYVFKKHSVDANYFNQWSSKMAYILGYIFADGNIAWDENKGYYSLTITASEKDKDHLEEIRNILQSTKPLLYSESTKSFRLIVNHKQLCRRLMNLGVVPKKSLIIKFPLNIPQQNLKDFIRGYVDGDGSLRYNNRKRSPYFEIKICSGSKDFIITLEEKIYSRQNIRSRITVQGENCYILRYSCARGLKLAKWLYQDAELYLVRKFNKYQEALSPRKD</sequence>
<proteinExistence type="predicted"/>
<dbReference type="GO" id="GO:0004519">
    <property type="term" value="F:endonuclease activity"/>
    <property type="evidence" value="ECO:0007669"/>
    <property type="project" value="InterPro"/>
</dbReference>
<dbReference type="InterPro" id="IPR004042">
    <property type="entry name" value="Intein_endonuc_central"/>
</dbReference>
<comment type="caution">
    <text evidence="2">The sequence shown here is derived from an EMBL/GenBank/DDBJ whole genome shotgun (WGS) entry which is preliminary data.</text>
</comment>
<accession>A0A1F5DNA7</accession>
<dbReference type="InterPro" id="IPR004860">
    <property type="entry name" value="LAGLIDADG_dom"/>
</dbReference>
<evidence type="ECO:0000313" key="2">
    <source>
        <dbReference type="EMBL" id="OGD56612.1"/>
    </source>
</evidence>
<organism evidence="2 3">
    <name type="scientific">Candidatus Berkelbacteria bacterium RBG_13_40_8</name>
    <dbReference type="NCBI Taxonomy" id="1797467"/>
    <lineage>
        <taxon>Bacteria</taxon>
        <taxon>Candidatus Berkelbacteria</taxon>
    </lineage>
</organism>
<reference evidence="2 3" key="1">
    <citation type="journal article" date="2016" name="Nat. Commun.">
        <title>Thousands of microbial genomes shed light on interconnected biogeochemical processes in an aquifer system.</title>
        <authorList>
            <person name="Anantharaman K."/>
            <person name="Brown C.T."/>
            <person name="Hug L.A."/>
            <person name="Sharon I."/>
            <person name="Castelle C.J."/>
            <person name="Probst A.J."/>
            <person name="Thomas B.C."/>
            <person name="Singh A."/>
            <person name="Wilkins M.J."/>
            <person name="Karaoz U."/>
            <person name="Brodie E.L."/>
            <person name="Williams K.H."/>
            <person name="Hubbard S.S."/>
            <person name="Banfield J.F."/>
        </authorList>
    </citation>
    <scope>NUCLEOTIDE SEQUENCE [LARGE SCALE GENOMIC DNA]</scope>
</reference>
<dbReference type="SUPFAM" id="SSF55608">
    <property type="entry name" value="Homing endonucleases"/>
    <property type="match status" value="2"/>
</dbReference>
<protein>
    <recommendedName>
        <fullName evidence="1">DOD-type homing endonuclease domain-containing protein</fullName>
    </recommendedName>
</protein>
<dbReference type="Pfam" id="PF14528">
    <property type="entry name" value="LAGLIDADG_3"/>
    <property type="match status" value="2"/>
</dbReference>